<evidence type="ECO:0000256" key="1">
    <source>
        <dbReference type="SAM" id="Coils"/>
    </source>
</evidence>
<gene>
    <name evidence="3" type="ORF">TRFO_13148</name>
</gene>
<sequence length="202" mass="23841">MNQILFDQMRTNALYNIECCYAHLAEAKLCRKNRKLEHQNLGRFLRIDELALSHEKKLFQLKESLDQIAAEEKEKTDHKINSLQRKARHRKKKILKEIEIASDRLKHANESIEISQLSLQSAADQSRFETLSLQSDSSFIFNTDKIKDQLQRTKDRAEKMRMKKNEWEKTINDLRKIEEARKTRSPLRKNGSSAMIKNIMES</sequence>
<reference evidence="3" key="1">
    <citation type="submission" date="2016-10" db="EMBL/GenBank/DDBJ databases">
        <authorList>
            <person name="Benchimol M."/>
            <person name="Almeida L.G."/>
            <person name="Vasconcelos A.T."/>
            <person name="Perreira-Neves A."/>
            <person name="Rosa I.A."/>
            <person name="Tasca T."/>
            <person name="Bogo M.R."/>
            <person name="de Souza W."/>
        </authorList>
    </citation>
    <scope>NUCLEOTIDE SEQUENCE [LARGE SCALE GENOMIC DNA]</scope>
    <source>
        <strain evidence="3">K</strain>
    </source>
</reference>
<name>A0A1J4KZ72_9EUKA</name>
<feature type="coiled-coil region" evidence="1">
    <location>
        <begin position="143"/>
        <end position="177"/>
    </location>
</feature>
<evidence type="ECO:0000313" key="3">
    <source>
        <dbReference type="EMBL" id="OHT16553.1"/>
    </source>
</evidence>
<comment type="caution">
    <text evidence="3">The sequence shown here is derived from an EMBL/GenBank/DDBJ whole genome shotgun (WGS) entry which is preliminary data.</text>
</comment>
<accession>A0A1J4KZ72</accession>
<keyword evidence="1" id="KW-0175">Coiled coil</keyword>
<keyword evidence="4" id="KW-1185">Reference proteome</keyword>
<protein>
    <submittedName>
        <fullName evidence="3">Uncharacterized protein</fullName>
    </submittedName>
</protein>
<organism evidence="3 4">
    <name type="scientific">Tritrichomonas foetus</name>
    <dbReference type="NCBI Taxonomy" id="1144522"/>
    <lineage>
        <taxon>Eukaryota</taxon>
        <taxon>Metamonada</taxon>
        <taxon>Parabasalia</taxon>
        <taxon>Tritrichomonadida</taxon>
        <taxon>Tritrichomonadidae</taxon>
        <taxon>Tritrichomonas</taxon>
    </lineage>
</organism>
<evidence type="ECO:0000256" key="2">
    <source>
        <dbReference type="SAM" id="MobiDB-lite"/>
    </source>
</evidence>
<proteinExistence type="predicted"/>
<dbReference type="RefSeq" id="XP_068369689.1">
    <property type="nucleotide sequence ID" value="XM_068497067.1"/>
</dbReference>
<dbReference type="VEuPathDB" id="TrichDB:TRFO_13148"/>
<evidence type="ECO:0000313" key="4">
    <source>
        <dbReference type="Proteomes" id="UP000179807"/>
    </source>
</evidence>
<dbReference type="AlphaFoldDB" id="A0A1J4KZ72"/>
<feature type="compositionally biased region" description="Polar residues" evidence="2">
    <location>
        <begin position="190"/>
        <end position="202"/>
    </location>
</feature>
<dbReference type="EMBL" id="MLAK01000100">
    <property type="protein sequence ID" value="OHT16553.1"/>
    <property type="molecule type" value="Genomic_DNA"/>
</dbReference>
<feature type="region of interest" description="Disordered" evidence="2">
    <location>
        <begin position="180"/>
        <end position="202"/>
    </location>
</feature>
<dbReference type="GeneID" id="94831771"/>
<dbReference type="Proteomes" id="UP000179807">
    <property type="component" value="Unassembled WGS sequence"/>
</dbReference>